<gene>
    <name evidence="2" type="ORF">EPUL_002402</name>
</gene>
<evidence type="ECO:0008006" key="4">
    <source>
        <dbReference type="Google" id="ProtNLM"/>
    </source>
</evidence>
<dbReference type="Proteomes" id="UP000237438">
    <property type="component" value="Unassembled WGS sequence"/>
</dbReference>
<name>A0A2S4PYV2_9PEZI</name>
<dbReference type="EMBL" id="PEDP01000169">
    <property type="protein sequence ID" value="POS87218.1"/>
    <property type="molecule type" value="Genomic_DNA"/>
</dbReference>
<dbReference type="OrthoDB" id="3595585at2759"/>
<dbReference type="AlphaFoldDB" id="A0A2S4PYV2"/>
<feature type="region of interest" description="Disordered" evidence="1">
    <location>
        <begin position="95"/>
        <end position="117"/>
    </location>
</feature>
<protein>
    <recommendedName>
        <fullName evidence="4">RRM domain-containing protein</fullName>
    </recommendedName>
</protein>
<organism evidence="2 3">
    <name type="scientific">Erysiphe pulchra</name>
    <dbReference type="NCBI Taxonomy" id="225359"/>
    <lineage>
        <taxon>Eukaryota</taxon>
        <taxon>Fungi</taxon>
        <taxon>Dikarya</taxon>
        <taxon>Ascomycota</taxon>
        <taxon>Pezizomycotina</taxon>
        <taxon>Leotiomycetes</taxon>
        <taxon>Erysiphales</taxon>
        <taxon>Erysiphaceae</taxon>
        <taxon>Erysiphe</taxon>
    </lineage>
</organism>
<proteinExistence type="predicted"/>
<accession>A0A2S4PYV2</accession>
<dbReference type="STRING" id="225359.A0A2S4PYV2"/>
<sequence>MDDSDYIRLHITPLTPNLLHTYLPASIKENARNISYHEIQTFPENSYGFVELPQKDAERIKKKLHGNIIKNVKVRIEVARPIKYKVPEFSSSKLEKSVMENSPPLQPASIEQQERKNKRKINVLPGVEIGQRHVKRGWTVPAHELKKIDLKNKSKFLMKSKFTPRPECLFKALLPANLVTPSAQTSKVIKNKRNRNPREFLVHEFSNTIKYATFLKNNSNIALKESSIHMVAKYVEGKGWFDQQNNLVENLVPEISKNLKKSKEIY</sequence>
<comment type="caution">
    <text evidence="2">The sequence shown here is derived from an EMBL/GenBank/DDBJ whole genome shotgun (WGS) entry which is preliminary data.</text>
</comment>
<evidence type="ECO:0000256" key="1">
    <source>
        <dbReference type="SAM" id="MobiDB-lite"/>
    </source>
</evidence>
<evidence type="ECO:0000313" key="3">
    <source>
        <dbReference type="Proteomes" id="UP000237438"/>
    </source>
</evidence>
<evidence type="ECO:0000313" key="2">
    <source>
        <dbReference type="EMBL" id="POS87218.1"/>
    </source>
</evidence>
<reference evidence="2 3" key="1">
    <citation type="submission" date="2017-10" db="EMBL/GenBank/DDBJ databases">
        <title>Development of genomic resources for the powdery mildew, Erysiphe pulchra.</title>
        <authorList>
            <person name="Wadl P.A."/>
            <person name="Mack B.M."/>
            <person name="Moore G."/>
            <person name="Beltz S.B."/>
        </authorList>
    </citation>
    <scope>NUCLEOTIDE SEQUENCE [LARGE SCALE GENOMIC DNA]</scope>
    <source>
        <strain evidence="2">Cflorida</strain>
    </source>
</reference>
<keyword evidence="3" id="KW-1185">Reference proteome</keyword>